<keyword evidence="2" id="KW-1185">Reference proteome</keyword>
<evidence type="ECO:0000313" key="2">
    <source>
        <dbReference type="Proteomes" id="UP001243375"/>
    </source>
</evidence>
<dbReference type="Proteomes" id="UP001243375">
    <property type="component" value="Unassembled WGS sequence"/>
</dbReference>
<evidence type="ECO:0000313" key="1">
    <source>
        <dbReference type="EMBL" id="KAJ9121637.1"/>
    </source>
</evidence>
<comment type="caution">
    <text evidence="1">The sequence shown here is derived from an EMBL/GenBank/DDBJ whole genome shotgun (WGS) entry which is preliminary data.</text>
</comment>
<protein>
    <submittedName>
        <fullName evidence="1">Uncharacterized protein</fullName>
    </submittedName>
</protein>
<organism evidence="1 2">
    <name type="scientific">Naganishia vaughanmartiniae</name>
    <dbReference type="NCBI Taxonomy" id="1424756"/>
    <lineage>
        <taxon>Eukaryota</taxon>
        <taxon>Fungi</taxon>
        <taxon>Dikarya</taxon>
        <taxon>Basidiomycota</taxon>
        <taxon>Agaricomycotina</taxon>
        <taxon>Tremellomycetes</taxon>
        <taxon>Filobasidiales</taxon>
        <taxon>Filobasidiaceae</taxon>
        <taxon>Naganishia</taxon>
    </lineage>
</organism>
<reference evidence="1" key="1">
    <citation type="submission" date="2023-04" db="EMBL/GenBank/DDBJ databases">
        <title>Draft Genome sequencing of Naganishia species isolated from polar environments using Oxford Nanopore Technology.</title>
        <authorList>
            <person name="Leo P."/>
            <person name="Venkateswaran K."/>
        </authorList>
    </citation>
    <scope>NUCLEOTIDE SEQUENCE</scope>
    <source>
        <strain evidence="1">MNA-CCFEE 5425</strain>
    </source>
</reference>
<gene>
    <name evidence="1" type="ORF">QFC22_002257</name>
</gene>
<name>A0ACC2XFZ0_9TREE</name>
<sequence>MKAPMSVRSLLVTPHRYSRCTPLVRVAIAQPAPYQQFQQRSFFSLADVAKLLPTAQAQQRDGDDYEDPNSQKFHARKILPYTQEQLYNIVADVPSYSKFIPFCASSSVVASPTSATPAQGLQVSREPFDVEAELQVGFGNFSEKYTSRVQGVPFESVTATVKDSPLFHNLHSTYSPAANATVTSPSDGPTMLTIDLSFSFASPLHRMASQAFLPKVQDMMVEAFEKRCLQVYGKGKV</sequence>
<dbReference type="EMBL" id="JASBWU010000005">
    <property type="protein sequence ID" value="KAJ9121637.1"/>
    <property type="molecule type" value="Genomic_DNA"/>
</dbReference>
<proteinExistence type="predicted"/>
<accession>A0ACC2XFZ0</accession>